<feature type="domain" description="Glycosyltransferase 61 catalytic" evidence="1">
    <location>
        <begin position="92"/>
        <end position="175"/>
    </location>
</feature>
<keyword evidence="3" id="KW-1185">Reference proteome</keyword>
<dbReference type="AlphaFoldDB" id="A0A964T2J1"/>
<evidence type="ECO:0000313" key="2">
    <source>
        <dbReference type="EMBL" id="MYZ47065.1"/>
    </source>
</evidence>
<dbReference type="RefSeq" id="WP_161139415.1">
    <property type="nucleotide sequence ID" value="NZ_SPKJ01000009.1"/>
</dbReference>
<evidence type="ECO:0000313" key="3">
    <source>
        <dbReference type="Proteomes" id="UP000773614"/>
    </source>
</evidence>
<sequence>MTTAYAGSGLPDCPVLFLPFAASPNVNWLKAPLKRMEPLLSAAGWGHRPIRLQLGPLRVRTLHVPERIAVFGTPIGQTGVHPIACEVYSNIRAAYACSGARHPIVARRPAGHMRAHPAEEALYDHWRRSGFEVIDGATLSPEEQARAFGSASALIGFSGSNLHNSIFCAMGTPVIEIGDRRAASRVEPRNATQWQISTVLGQPYRFVSGFHADGHTARTPGDLLDSLAALDLAEINSV</sequence>
<reference evidence="2" key="1">
    <citation type="submission" date="2019-03" db="EMBL/GenBank/DDBJ databases">
        <title>Afifella sp. nov., isolated from activated sludge.</title>
        <authorList>
            <person name="Li Q."/>
            <person name="Liu Y."/>
        </authorList>
    </citation>
    <scope>NUCLEOTIDE SEQUENCE</scope>
    <source>
        <strain evidence="2">L72</strain>
    </source>
</reference>
<protein>
    <submittedName>
        <fullName evidence="2">Glycosyltransferase family 61 protein</fullName>
    </submittedName>
</protein>
<dbReference type="EMBL" id="SPKJ01000009">
    <property type="protein sequence ID" value="MYZ47065.1"/>
    <property type="molecule type" value="Genomic_DNA"/>
</dbReference>
<gene>
    <name evidence="2" type="ORF">E4O86_04985</name>
</gene>
<dbReference type="InterPro" id="IPR049625">
    <property type="entry name" value="Glyco_transf_61_cat"/>
</dbReference>
<dbReference type="Pfam" id="PF04577">
    <property type="entry name" value="Glyco_transf_61"/>
    <property type="match status" value="1"/>
</dbReference>
<dbReference type="OrthoDB" id="7169123at2"/>
<comment type="caution">
    <text evidence="2">The sequence shown here is derived from an EMBL/GenBank/DDBJ whole genome shotgun (WGS) entry which is preliminary data.</text>
</comment>
<proteinExistence type="predicted"/>
<evidence type="ECO:0000259" key="1">
    <source>
        <dbReference type="Pfam" id="PF04577"/>
    </source>
</evidence>
<dbReference type="GO" id="GO:0016757">
    <property type="term" value="F:glycosyltransferase activity"/>
    <property type="evidence" value="ECO:0007669"/>
    <property type="project" value="InterPro"/>
</dbReference>
<accession>A0A964T2J1</accession>
<dbReference type="Proteomes" id="UP000773614">
    <property type="component" value="Unassembled WGS sequence"/>
</dbReference>
<organism evidence="2 3">
    <name type="scientific">Propylenella binzhouense</name>
    <dbReference type="NCBI Taxonomy" id="2555902"/>
    <lineage>
        <taxon>Bacteria</taxon>
        <taxon>Pseudomonadati</taxon>
        <taxon>Pseudomonadota</taxon>
        <taxon>Alphaproteobacteria</taxon>
        <taxon>Hyphomicrobiales</taxon>
        <taxon>Propylenellaceae</taxon>
        <taxon>Propylenella</taxon>
    </lineage>
</organism>
<name>A0A964T2J1_9HYPH</name>